<dbReference type="EMBL" id="JAJJVQ010000020">
    <property type="protein sequence ID" value="MCO5784592.1"/>
    <property type="molecule type" value="Genomic_DNA"/>
</dbReference>
<dbReference type="InterPro" id="IPR036770">
    <property type="entry name" value="Ankyrin_rpt-contain_sf"/>
</dbReference>
<evidence type="ECO:0000256" key="3">
    <source>
        <dbReference type="PROSITE-ProRule" id="PRU00023"/>
    </source>
</evidence>
<evidence type="ECO:0000313" key="4">
    <source>
        <dbReference type="EMBL" id="MCO5784592.1"/>
    </source>
</evidence>
<sequence length="259" mass="28283">MQEMTKLPDMNSRYDLLIHKLVSVDINATTSHDYVVMDGFVFGFGFSAGTTALMVAAQDNNYAVVKALIDAGACINAVNADGFTALILAAWKGHRKIVEILIEHGAFTDLRVRGGDSALTLACSTRRKSRKAIIELLINNGAHVDTLNDVGRWAFNWLLCQHPGPEEVIMFIREGASVNAVNLDGSTPLTIVAGSGRLDLTELLLKNNATAGLNDALVRAIRNGYHDVEDRLLQAGADPEIKTDGRSAIEWKEYLKKYE</sequence>
<proteinExistence type="predicted"/>
<dbReference type="Pfam" id="PF12796">
    <property type="entry name" value="Ank_2"/>
    <property type="match status" value="2"/>
</dbReference>
<keyword evidence="1" id="KW-0677">Repeat</keyword>
<reference evidence="4" key="1">
    <citation type="submission" date="2021-11" db="EMBL/GenBank/DDBJ databases">
        <title>Citrobacter meridianamericanus sp. nov. isolated from soil.</title>
        <authorList>
            <person name="Furlan J.P.R."/>
            <person name="Stehling E.G."/>
        </authorList>
    </citation>
    <scope>NUCLEOTIDE SEQUENCE</scope>
    <source>
        <strain evidence="4">BR102</strain>
    </source>
</reference>
<dbReference type="SUPFAM" id="SSF48403">
    <property type="entry name" value="Ankyrin repeat"/>
    <property type="match status" value="1"/>
</dbReference>
<dbReference type="Gene3D" id="1.25.40.20">
    <property type="entry name" value="Ankyrin repeat-containing domain"/>
    <property type="match status" value="2"/>
</dbReference>
<feature type="repeat" description="ANK" evidence="3">
    <location>
        <begin position="81"/>
        <end position="113"/>
    </location>
</feature>
<feature type="repeat" description="ANK" evidence="3">
    <location>
        <begin position="48"/>
        <end position="80"/>
    </location>
</feature>
<name>A0ABT1BFD2_9ENTR</name>
<dbReference type="PROSITE" id="PS50297">
    <property type="entry name" value="ANK_REP_REGION"/>
    <property type="match status" value="3"/>
</dbReference>
<dbReference type="PROSITE" id="PS50088">
    <property type="entry name" value="ANK_REPEAT"/>
    <property type="match status" value="4"/>
</dbReference>
<dbReference type="SMART" id="SM00248">
    <property type="entry name" value="ANK"/>
    <property type="match status" value="5"/>
</dbReference>
<organism evidence="4 5">
    <name type="scientific">Citrobacter meridianamericanus</name>
    <dbReference type="NCBI Taxonomy" id="2894201"/>
    <lineage>
        <taxon>Bacteria</taxon>
        <taxon>Pseudomonadati</taxon>
        <taxon>Pseudomonadota</taxon>
        <taxon>Gammaproteobacteria</taxon>
        <taxon>Enterobacterales</taxon>
        <taxon>Enterobacteriaceae</taxon>
        <taxon>Citrobacter</taxon>
    </lineage>
</organism>
<protein>
    <submittedName>
        <fullName evidence="4">Ankyrin repeat domain-containing protein</fullName>
    </submittedName>
</protein>
<accession>A0ABT1BFD2</accession>
<dbReference type="PANTHER" id="PTHR24126:SF14">
    <property type="entry name" value="ANK_REP_REGION DOMAIN-CONTAINING PROTEIN"/>
    <property type="match status" value="1"/>
</dbReference>
<evidence type="ECO:0000256" key="2">
    <source>
        <dbReference type="ARBA" id="ARBA00023043"/>
    </source>
</evidence>
<evidence type="ECO:0000313" key="5">
    <source>
        <dbReference type="Proteomes" id="UP001139290"/>
    </source>
</evidence>
<feature type="repeat" description="ANK" evidence="3">
    <location>
        <begin position="184"/>
        <end position="216"/>
    </location>
</feature>
<evidence type="ECO:0000256" key="1">
    <source>
        <dbReference type="ARBA" id="ARBA00022737"/>
    </source>
</evidence>
<feature type="repeat" description="ANK" evidence="3">
    <location>
        <begin position="114"/>
        <end position="149"/>
    </location>
</feature>
<dbReference type="RefSeq" id="WP_252839113.1">
    <property type="nucleotide sequence ID" value="NZ_JAJJVQ010000020.1"/>
</dbReference>
<keyword evidence="5" id="KW-1185">Reference proteome</keyword>
<gene>
    <name evidence="4" type="ORF">LOD26_25355</name>
</gene>
<keyword evidence="2 3" id="KW-0040">ANK repeat</keyword>
<dbReference type="InterPro" id="IPR002110">
    <property type="entry name" value="Ankyrin_rpt"/>
</dbReference>
<comment type="caution">
    <text evidence="4">The sequence shown here is derived from an EMBL/GenBank/DDBJ whole genome shotgun (WGS) entry which is preliminary data.</text>
</comment>
<dbReference type="Proteomes" id="UP001139290">
    <property type="component" value="Unassembled WGS sequence"/>
</dbReference>
<dbReference type="PANTHER" id="PTHR24126">
    <property type="entry name" value="ANKYRIN REPEAT, PH AND SEC7 DOMAIN CONTAINING PROTEIN SECG-RELATED"/>
    <property type="match status" value="1"/>
</dbReference>